<dbReference type="CDD" id="cd05195">
    <property type="entry name" value="enoyl_red"/>
    <property type="match status" value="1"/>
</dbReference>
<keyword evidence="5" id="KW-0521">NADP</keyword>
<evidence type="ECO:0000256" key="6">
    <source>
        <dbReference type="ARBA" id="ARBA00023002"/>
    </source>
</evidence>
<dbReference type="SUPFAM" id="SSF47336">
    <property type="entry name" value="ACP-like"/>
    <property type="match status" value="1"/>
</dbReference>
<dbReference type="PROSITE" id="PS50075">
    <property type="entry name" value="CARRIER"/>
    <property type="match status" value="1"/>
</dbReference>
<evidence type="ECO:0000256" key="8">
    <source>
        <dbReference type="ARBA" id="ARBA00023315"/>
    </source>
</evidence>
<evidence type="ECO:0000259" key="12">
    <source>
        <dbReference type="PROSITE" id="PS52004"/>
    </source>
</evidence>
<dbReference type="Gene3D" id="3.40.50.720">
    <property type="entry name" value="NAD(P)-binding Rossmann-like Domain"/>
    <property type="match status" value="2"/>
</dbReference>
<dbReference type="SMART" id="SM00829">
    <property type="entry name" value="PKS_ER"/>
    <property type="match status" value="1"/>
</dbReference>
<dbReference type="Pfam" id="PF08659">
    <property type="entry name" value="KR"/>
    <property type="match status" value="1"/>
</dbReference>
<dbReference type="PANTHER" id="PTHR43775:SF49">
    <property type="entry name" value="SYNTHASE, PUTATIVE (JCVI)-RELATED"/>
    <property type="match status" value="1"/>
</dbReference>
<dbReference type="STRING" id="454130.A0A0U5C7Q4"/>
<feature type="domain" description="Carrier" evidence="11">
    <location>
        <begin position="2609"/>
        <end position="2684"/>
    </location>
</feature>
<dbReference type="InterPro" id="IPR032821">
    <property type="entry name" value="PKS_assoc"/>
</dbReference>
<feature type="active site" description="Proton donor; for dehydratase activity" evidence="9">
    <location>
        <position position="1205"/>
    </location>
</feature>
<dbReference type="InterPro" id="IPR013154">
    <property type="entry name" value="ADH-like_N"/>
</dbReference>
<protein>
    <submittedName>
        <fullName evidence="14">Uncharacterized protein</fullName>
    </submittedName>
</protein>
<dbReference type="Pfam" id="PF13602">
    <property type="entry name" value="ADH_zinc_N_2"/>
    <property type="match status" value="1"/>
</dbReference>
<dbReference type="SMART" id="SM00822">
    <property type="entry name" value="PKS_KR"/>
    <property type="match status" value="1"/>
</dbReference>
<dbReference type="GO" id="GO:0004312">
    <property type="term" value="F:fatty acid synthase activity"/>
    <property type="evidence" value="ECO:0007669"/>
    <property type="project" value="TreeGrafter"/>
</dbReference>
<dbReference type="InterPro" id="IPR020843">
    <property type="entry name" value="ER"/>
</dbReference>
<dbReference type="InterPro" id="IPR006162">
    <property type="entry name" value="Ppantetheine_attach_site"/>
</dbReference>
<dbReference type="InterPro" id="IPR050091">
    <property type="entry name" value="PKS_NRPS_Biosynth_Enz"/>
</dbReference>
<dbReference type="InterPro" id="IPR036291">
    <property type="entry name" value="NAD(P)-bd_dom_sf"/>
</dbReference>
<dbReference type="InterPro" id="IPR057326">
    <property type="entry name" value="KR_dom"/>
</dbReference>
<dbReference type="Gene3D" id="3.10.129.110">
    <property type="entry name" value="Polyketide synthase dehydratase"/>
    <property type="match status" value="1"/>
</dbReference>
<dbReference type="Pfam" id="PF08240">
    <property type="entry name" value="ADH_N"/>
    <property type="match status" value="1"/>
</dbReference>
<dbReference type="Pfam" id="PF00109">
    <property type="entry name" value="ketoacyl-synt"/>
    <property type="match status" value="1"/>
</dbReference>
<dbReference type="SUPFAM" id="SSF55048">
    <property type="entry name" value="Probable ACP-binding domain of malonyl-CoA ACP transacylase"/>
    <property type="match status" value="1"/>
</dbReference>
<dbReference type="InterPro" id="IPR016039">
    <property type="entry name" value="Thiolase-like"/>
</dbReference>
<dbReference type="GO" id="GO:0006633">
    <property type="term" value="P:fatty acid biosynthetic process"/>
    <property type="evidence" value="ECO:0007669"/>
    <property type="project" value="TreeGrafter"/>
</dbReference>
<evidence type="ECO:0000256" key="2">
    <source>
        <dbReference type="ARBA" id="ARBA00022553"/>
    </source>
</evidence>
<dbReference type="InterPro" id="IPR014043">
    <property type="entry name" value="Acyl_transferase_dom"/>
</dbReference>
<evidence type="ECO:0000256" key="10">
    <source>
        <dbReference type="SAM" id="MobiDB-lite"/>
    </source>
</evidence>
<feature type="domain" description="Ketosynthase family 3 (KS3)" evidence="12">
    <location>
        <begin position="34"/>
        <end position="467"/>
    </location>
</feature>
<proteinExistence type="predicted"/>
<dbReference type="CDD" id="cd02440">
    <property type="entry name" value="AdoMet_MTases"/>
    <property type="match status" value="1"/>
</dbReference>
<dbReference type="InterPro" id="IPR014031">
    <property type="entry name" value="Ketoacyl_synth_C"/>
</dbReference>
<name>A0A0U5C7Q4_ASPCI</name>
<dbReference type="Pfam" id="PF00550">
    <property type="entry name" value="PP-binding"/>
    <property type="match status" value="1"/>
</dbReference>
<dbReference type="InterPro" id="IPR020807">
    <property type="entry name" value="PKS_DH"/>
</dbReference>
<dbReference type="InterPro" id="IPR013968">
    <property type="entry name" value="PKS_KR"/>
</dbReference>
<evidence type="ECO:0000313" key="14">
    <source>
        <dbReference type="EMBL" id="CEL04553.1"/>
    </source>
</evidence>
<evidence type="ECO:0000259" key="13">
    <source>
        <dbReference type="PROSITE" id="PS52019"/>
    </source>
</evidence>
<accession>A0A0U5C7Q4</accession>
<dbReference type="SMART" id="SM00827">
    <property type="entry name" value="PKS_AT"/>
    <property type="match status" value="1"/>
</dbReference>
<dbReference type="GO" id="GO:0008168">
    <property type="term" value="F:methyltransferase activity"/>
    <property type="evidence" value="ECO:0007669"/>
    <property type="project" value="UniProtKB-KW"/>
</dbReference>
<dbReference type="InterPro" id="IPR016036">
    <property type="entry name" value="Malonyl_transacylase_ACP-bd"/>
</dbReference>
<keyword evidence="15" id="KW-1185">Reference proteome</keyword>
<keyword evidence="8" id="KW-0012">Acyltransferase</keyword>
<dbReference type="Gene3D" id="1.10.1200.10">
    <property type="entry name" value="ACP-like"/>
    <property type="match status" value="1"/>
</dbReference>
<dbReference type="InterPro" id="IPR036736">
    <property type="entry name" value="ACP-like_sf"/>
</dbReference>
<keyword evidence="2" id="KW-0597">Phosphoprotein</keyword>
<dbReference type="InterPro" id="IPR001227">
    <property type="entry name" value="Ac_transferase_dom_sf"/>
</dbReference>
<feature type="domain" description="PKS/mFAS DH" evidence="13">
    <location>
        <begin position="981"/>
        <end position="1294"/>
    </location>
</feature>
<feature type="region of interest" description="C-terminal hotdog fold" evidence="9">
    <location>
        <begin position="1137"/>
        <end position="1294"/>
    </location>
</feature>
<dbReference type="Proteomes" id="UP000054771">
    <property type="component" value="Unassembled WGS sequence"/>
</dbReference>
<dbReference type="InterPro" id="IPR049552">
    <property type="entry name" value="PKS_DH_N"/>
</dbReference>
<dbReference type="OMA" id="WHYDKEY"/>
<dbReference type="SUPFAM" id="SSF52151">
    <property type="entry name" value="FabD/lysophospholipase-like"/>
    <property type="match status" value="1"/>
</dbReference>
<dbReference type="InterPro" id="IPR016035">
    <property type="entry name" value="Acyl_Trfase/lysoPLipase"/>
</dbReference>
<dbReference type="SMART" id="SM00823">
    <property type="entry name" value="PKS_PP"/>
    <property type="match status" value="1"/>
</dbReference>
<dbReference type="Pfam" id="PF08242">
    <property type="entry name" value="Methyltransf_12"/>
    <property type="match status" value="1"/>
</dbReference>
<dbReference type="Pfam" id="PF14765">
    <property type="entry name" value="PS-DH"/>
    <property type="match status" value="1"/>
</dbReference>
<dbReference type="GO" id="GO:0044550">
    <property type="term" value="P:secondary metabolite biosynthetic process"/>
    <property type="evidence" value="ECO:0007669"/>
    <property type="project" value="TreeGrafter"/>
</dbReference>
<dbReference type="GO" id="GO:0008270">
    <property type="term" value="F:zinc ion binding"/>
    <property type="evidence" value="ECO:0007669"/>
    <property type="project" value="InterPro"/>
</dbReference>
<feature type="region of interest" description="N-terminal hotdog fold" evidence="9">
    <location>
        <begin position="981"/>
        <end position="1124"/>
    </location>
</feature>
<dbReference type="InterPro" id="IPR029063">
    <property type="entry name" value="SAM-dependent_MTases_sf"/>
</dbReference>
<keyword evidence="6" id="KW-0560">Oxidoreductase</keyword>
<dbReference type="InterPro" id="IPR009081">
    <property type="entry name" value="PP-bd_ACP"/>
</dbReference>
<dbReference type="PROSITE" id="PS00012">
    <property type="entry name" value="PHOSPHOPANTETHEINE"/>
    <property type="match status" value="1"/>
</dbReference>
<dbReference type="Pfam" id="PF02801">
    <property type="entry name" value="Ketoacyl-synt_C"/>
    <property type="match status" value="1"/>
</dbReference>
<dbReference type="Pfam" id="PF16197">
    <property type="entry name" value="KAsynt_C_assoc"/>
    <property type="match status" value="1"/>
</dbReference>
<dbReference type="SMART" id="SM00825">
    <property type="entry name" value="PKS_KS"/>
    <property type="match status" value="1"/>
</dbReference>
<feature type="compositionally biased region" description="Low complexity" evidence="10">
    <location>
        <begin position="2495"/>
        <end position="2510"/>
    </location>
</feature>
<dbReference type="PROSITE" id="PS52019">
    <property type="entry name" value="PKS_MFAS_DH"/>
    <property type="match status" value="1"/>
</dbReference>
<evidence type="ECO:0000259" key="11">
    <source>
        <dbReference type="PROSITE" id="PS50075"/>
    </source>
</evidence>
<dbReference type="GO" id="GO:0032259">
    <property type="term" value="P:methylation"/>
    <property type="evidence" value="ECO:0007669"/>
    <property type="project" value="UniProtKB-KW"/>
</dbReference>
<sequence length="2692" mass="290238">MHTVNIDDSNLPLYTGTAPSNPNSFSNNATTSSFPPIAICGMATRLPGGVHTPSALWDLLTTKRSGRCRVPASRYTVSSFLGPGKLGHVASEHGYFLDDVDLRDVDTSFWSGMTRKELEAMDPAQRLALEVVYECLQSAGQKARELREKDVGVFVGTFGGDWSDLDSRDPQRYHMYRMTGQGDYMLANRVSYEFGFGGPSVTTRTACSSSLTALHSACQSLIAGDCSSAVVASANLILSPAPCIIMQEQGIISPSGSCKSFDAGADGYARGEAVSAIYVKSLADAIRDGDPVRSVIRSSCVNSACALASTPTSGSGAEGKSITTPSALAQEVLIRRGLELAGVGDLKSVAMIECHGTGTQVGDPIETTAVGNVFGEHGIYIGSVKSNLGHCEGASGLTSIIKMTLALEKKIIPPNINFSTPNPKIPWQRFKLKVPTEPIPWPADRAELVGVNSFGIGGSNAHVLLASAASSGLTPSAASKETATSTSSLTPHLLLFSATHPSSVSRSISAHQAYALSHPDSLADMAYSLALKREVLSHRAFCVTDGEDNWAPSRTRRTRATAGQVAAAPTLVFVFTGQGAQWPRMGRELIKTVARFRERIEELDRVLESLEDPPGWRLLDEILAPKRKSRLSTAEFSQPCTTALQIALVDLLSSYGIHPAAVIGHSSGEIAAAYAARAITAADAIKIAYYRGKVLATPSPSRTGASAGSEPEPASREGGMAAVGLGVEQITPYLKPGVRVGCENSPESTTLTGEKKVLEEVVGAIESENEDVFVRWLSVDRAYHSHLMDPVAPAYVDLLTKARVCTANIGMDPSIDFFSSVTGCLHDKTKLLDPAYWAQNLVSPVLFSTAMTSLCQTHPGPKAFLELGPHSALSAPIRQILNHHQAPSASASAPAPADEYIPTLIRNNNSHRDLLTALGELWLRNTPIDLDAIFNTAKTKAEFLPDLPLYPWHYTREENAEKLWSETRLAHEWRFRQFPHHELLGVRVLESTEDNPSWRNVLRVESVPWVKDHVVGGQVVFPAAGFVGMLGEAMRQVTGGSLEGGFTVRRLGIRAALVLSTEAEGDEGVEMVTQLMRTDASPGPAGDQTGYTFTIHSYQPKPNGKKGTWIKHVVGRVSSGPGNLPALPPAAPSPSALPRALSRRAWYRKMREMGLEYGPRFMGLNDMSAHPTEKRLVATVVNEIPEAGKQKPGESVYAVHPASLDCLIQAIIPATFNGLTRRFRSLGLPTYIDEIYVCPPSDSSMTIEARIDQHKTTGTTTTDISRTITATANNQLAVRISGLQLSTTSITQSSDPFPYGPHAAVELEWREDINLVRDFGFLFRPARIEDAADERRRAEVYALLDRFGAACIFDTARRLDGVEVSPAKPGLVHFKRWVVRAKAMMESGAYPGLRAEDIGALTQAQDVGGTERTQRTTLIEDLYNSLLNPPTPASAPATALYRIHQSALSLLSGEASALDLLSTDNTFHAVNELVQSHADYSAFLSLLAHRKPNLRILEIGGGTGATTRRVLDALRAASTYAERMYYSYTWTDLSPGFVAAAKRTFAGVPGMEFAVLDIERDPLGQGQGQGFEAGSFDLVIACNVLHATTSLHTSLTNIRPLLHPEGRLFIQELSPATNAQWINYIMGVLPGWWSGENDGRYPEPYVSVERWDGLLRAARFGGVMGSGFDGYSCNCIVAGLARDREREGRRVTLLHSGGAVSDAAEGMGRILVEAGVAVDYYALDAVLPPRSGQDVVSVLDLEAPFFHDVDEASFENLKRLLSHLHQQQSTDGNNNSGILWLTGASQVACKDPRYGMVNGVARVIRTEMNIDFATVELEDFAAETLAHVPAIMEEFTRRTSIDKNGIRANMEWAVAGGKALIGRYHFIRVEDELERTGQRNESRDIVKNVQQTSPGRLDTLCWREKPASLSSSQALLGETKVLVQVRAVGLNSTDLLMTMVTNPLLTDASSTTHPPGHEGTGLILATGSAVHDLAVGDRVMVTGPGCLTTTLQLDQRLCVRMPDSLTYEDGATMALAYCTAIHCLLDIGHLRKGMTVLIHAEGGGSSIAIAAVDVARMMGAEIFAAVCSDEETEFLMQTFDIPRHRIFPSRTTAFYAGIMEKTNGVGVDVVLSPDSASGQLLHSSWNCTAEFGTFVDISQGQSRGQSQGLLGMNPSDANRTFVHFDILRMIEKQPQRIESLMARTIEYYRAGLVHPVTPTTFPAEALVDAFRHMQTSEQHQHMARTVITIPKDTTLLHAEPSRRHLVLRPDRAYLFVGGLGGLGRSVSTWLAEHGARHLVFLSPSAGTVPDDDSLLVELAVAGCTTARVSGSVSNIQDVHTAIQAAGIPIAGVLNACMVLADTSFADMTLPTWQKATDPKVRGTWNLHSALQTLQPEEALDFFLLFSSISAAGGQWGQANYNAGNTFLDAFVSYRHSLGLPAAAVNVGVMQDVGYLARNENAELLEALKATAQWLNTEGELLDVLELAMLRSWPGQSGTGSHVSTGVSESQGSMPTSATATATAAGTASDKSGTRCSYVNHSQICMGMRSTLPMDAPGNRTVWRGDPRMLVYMNVENHEQSLSGSSTSTDSEQVLAQFLREASSDLAVLRASKTAEVLAAAIGRTLAGFSGSGQSTTDEPRAKAGQPAEIDIDIDASLSTSGIDSLVSMELRNWIRRKIGVEISVLEIVRAECVRELGVVAQRRLVDKYEACL</sequence>
<dbReference type="Gene3D" id="3.40.50.150">
    <property type="entry name" value="Vaccinia Virus protein VP39"/>
    <property type="match status" value="1"/>
</dbReference>
<dbReference type="Pfam" id="PF21089">
    <property type="entry name" value="PKS_DH_N"/>
    <property type="match status" value="1"/>
</dbReference>
<evidence type="ECO:0000256" key="1">
    <source>
        <dbReference type="ARBA" id="ARBA00022450"/>
    </source>
</evidence>
<dbReference type="PROSITE" id="PS52004">
    <property type="entry name" value="KS3_2"/>
    <property type="match status" value="1"/>
</dbReference>
<dbReference type="SUPFAM" id="SSF50129">
    <property type="entry name" value="GroES-like"/>
    <property type="match status" value="1"/>
</dbReference>
<dbReference type="InterPro" id="IPR049551">
    <property type="entry name" value="PKS_DH_C"/>
</dbReference>
<dbReference type="Pfam" id="PF00698">
    <property type="entry name" value="Acyl_transf_1"/>
    <property type="match status" value="1"/>
</dbReference>
<dbReference type="PANTHER" id="PTHR43775">
    <property type="entry name" value="FATTY ACID SYNTHASE"/>
    <property type="match status" value="1"/>
</dbReference>
<dbReference type="Gene3D" id="3.40.366.10">
    <property type="entry name" value="Malonyl-Coenzyme A Acyl Carrier Protein, domain 2"/>
    <property type="match status" value="1"/>
</dbReference>
<evidence type="ECO:0000256" key="4">
    <source>
        <dbReference type="ARBA" id="ARBA00022679"/>
    </source>
</evidence>
<keyword evidence="1" id="KW-0596">Phosphopantetheine</keyword>
<dbReference type="InterPro" id="IPR049900">
    <property type="entry name" value="PKS_mFAS_DH"/>
</dbReference>
<dbReference type="SUPFAM" id="SSF53335">
    <property type="entry name" value="S-adenosyl-L-methionine-dependent methyltransferases"/>
    <property type="match status" value="1"/>
</dbReference>
<evidence type="ECO:0000256" key="5">
    <source>
        <dbReference type="ARBA" id="ARBA00022857"/>
    </source>
</evidence>
<dbReference type="Gene3D" id="3.90.180.10">
    <property type="entry name" value="Medium-chain alcohol dehydrogenases, catalytic domain"/>
    <property type="match status" value="1"/>
</dbReference>
<dbReference type="Gene3D" id="3.40.47.10">
    <property type="match status" value="1"/>
</dbReference>
<evidence type="ECO:0000256" key="7">
    <source>
        <dbReference type="ARBA" id="ARBA00023268"/>
    </source>
</evidence>
<dbReference type="OrthoDB" id="329835at2759"/>
<keyword evidence="3" id="KW-0489">Methyltransferase</keyword>
<feature type="compositionally biased region" description="Low complexity" evidence="10">
    <location>
        <begin position="2475"/>
        <end position="2487"/>
    </location>
</feature>
<dbReference type="CDD" id="cd00833">
    <property type="entry name" value="PKS"/>
    <property type="match status" value="1"/>
</dbReference>
<dbReference type="GO" id="GO:0031177">
    <property type="term" value="F:phosphopantetheine binding"/>
    <property type="evidence" value="ECO:0007669"/>
    <property type="project" value="InterPro"/>
</dbReference>
<dbReference type="InterPro" id="IPR014030">
    <property type="entry name" value="Ketoacyl_synth_N"/>
</dbReference>
<dbReference type="InterPro" id="IPR020841">
    <property type="entry name" value="PKS_Beta-ketoAc_synthase_dom"/>
</dbReference>
<keyword evidence="7" id="KW-0511">Multifunctional enzyme</keyword>
<feature type="active site" description="Proton acceptor; for dehydratase activity" evidence="9">
    <location>
        <position position="1013"/>
    </location>
</feature>
<organism evidence="14 15">
    <name type="scientific">Aspergillus calidoustus</name>
    <dbReference type="NCBI Taxonomy" id="454130"/>
    <lineage>
        <taxon>Eukaryota</taxon>
        <taxon>Fungi</taxon>
        <taxon>Dikarya</taxon>
        <taxon>Ascomycota</taxon>
        <taxon>Pezizomycotina</taxon>
        <taxon>Eurotiomycetes</taxon>
        <taxon>Eurotiomycetidae</taxon>
        <taxon>Eurotiales</taxon>
        <taxon>Aspergillaceae</taxon>
        <taxon>Aspergillus</taxon>
        <taxon>Aspergillus subgen. Nidulantes</taxon>
    </lineage>
</organism>
<evidence type="ECO:0000256" key="3">
    <source>
        <dbReference type="ARBA" id="ARBA00022603"/>
    </source>
</evidence>
<dbReference type="GO" id="GO:0016491">
    <property type="term" value="F:oxidoreductase activity"/>
    <property type="evidence" value="ECO:0007669"/>
    <property type="project" value="UniProtKB-KW"/>
</dbReference>
<dbReference type="PROSITE" id="PS00059">
    <property type="entry name" value="ADH_ZINC"/>
    <property type="match status" value="1"/>
</dbReference>
<dbReference type="InterPro" id="IPR013217">
    <property type="entry name" value="Methyltransf_12"/>
</dbReference>
<dbReference type="InterPro" id="IPR042104">
    <property type="entry name" value="PKS_dehydratase_sf"/>
</dbReference>
<dbReference type="InterPro" id="IPR011032">
    <property type="entry name" value="GroES-like_sf"/>
</dbReference>
<reference evidence="15" key="1">
    <citation type="journal article" date="2016" name="Genome Announc.">
        <title>Draft genome sequences of fungus Aspergillus calidoustus.</title>
        <authorList>
            <person name="Horn F."/>
            <person name="Linde J."/>
            <person name="Mattern D.J."/>
            <person name="Walther G."/>
            <person name="Guthke R."/>
            <person name="Scherlach K."/>
            <person name="Martin K."/>
            <person name="Brakhage A.A."/>
            <person name="Petzke L."/>
            <person name="Valiante V."/>
        </authorList>
    </citation>
    <scope>NUCLEOTIDE SEQUENCE [LARGE SCALE GENOMIC DNA]</scope>
    <source>
        <strain evidence="15">SF006504</strain>
    </source>
</reference>
<feature type="region of interest" description="Disordered" evidence="10">
    <location>
        <begin position="699"/>
        <end position="718"/>
    </location>
</feature>
<gene>
    <name evidence="14" type="ORF">ASPCAL05681</name>
</gene>
<dbReference type="InterPro" id="IPR002328">
    <property type="entry name" value="ADH_Zn_CS"/>
</dbReference>
<keyword evidence="4" id="KW-0808">Transferase</keyword>
<evidence type="ECO:0000313" key="15">
    <source>
        <dbReference type="Proteomes" id="UP000054771"/>
    </source>
</evidence>
<feature type="region of interest" description="Disordered" evidence="10">
    <location>
        <begin position="2475"/>
        <end position="2514"/>
    </location>
</feature>
<dbReference type="EMBL" id="CDMC01000004">
    <property type="protein sequence ID" value="CEL04553.1"/>
    <property type="molecule type" value="Genomic_DNA"/>
</dbReference>
<dbReference type="SUPFAM" id="SSF51735">
    <property type="entry name" value="NAD(P)-binding Rossmann-fold domains"/>
    <property type="match status" value="2"/>
</dbReference>
<dbReference type="SMART" id="SM00826">
    <property type="entry name" value="PKS_DH"/>
    <property type="match status" value="1"/>
</dbReference>
<dbReference type="InterPro" id="IPR020806">
    <property type="entry name" value="PKS_PP-bd"/>
</dbReference>
<evidence type="ECO:0000256" key="9">
    <source>
        <dbReference type="PROSITE-ProRule" id="PRU01363"/>
    </source>
</evidence>
<dbReference type="SUPFAM" id="SSF53901">
    <property type="entry name" value="Thiolase-like"/>
    <property type="match status" value="1"/>
</dbReference>